<dbReference type="GO" id="GO:0016853">
    <property type="term" value="F:isomerase activity"/>
    <property type="evidence" value="ECO:0007669"/>
    <property type="project" value="UniProtKB-KW"/>
</dbReference>
<comment type="cofactor">
    <cofactor evidence="1 12">
        <name>pyridoxal 5'-phosphate</name>
        <dbReference type="ChEBI" id="CHEBI:597326"/>
    </cofactor>
</comment>
<evidence type="ECO:0000256" key="4">
    <source>
        <dbReference type="ARBA" id="ARBA00022485"/>
    </source>
</evidence>
<dbReference type="Pfam" id="PF04055">
    <property type="entry name" value="Radical_SAM"/>
    <property type="match status" value="1"/>
</dbReference>
<dbReference type="GO" id="GO:0051539">
    <property type="term" value="F:4 iron, 4 sulfur cluster binding"/>
    <property type="evidence" value="ECO:0007669"/>
    <property type="project" value="UniProtKB-KW"/>
</dbReference>
<dbReference type="PIRSF" id="PIRSF004911">
    <property type="entry name" value="DUF160"/>
    <property type="match status" value="1"/>
</dbReference>
<keyword evidence="5" id="KW-0949">S-adenosyl-L-methionine</keyword>
<dbReference type="PANTHER" id="PTHR30538:SF1">
    <property type="entry name" value="L-LYSINE 2,3-AMINOMUTASE"/>
    <property type="match status" value="1"/>
</dbReference>
<dbReference type="EMBL" id="CP042817">
    <property type="protein sequence ID" value="QEJ99536.1"/>
    <property type="molecule type" value="Genomic_DNA"/>
</dbReference>
<dbReference type="Gene3D" id="3.20.20.70">
    <property type="entry name" value="Aldolase class I"/>
    <property type="match status" value="1"/>
</dbReference>
<comment type="cofactor">
    <cofactor evidence="2">
        <name>[4Fe-4S] cluster</name>
        <dbReference type="ChEBI" id="CHEBI:49883"/>
    </cofactor>
</comment>
<evidence type="ECO:0000256" key="3">
    <source>
        <dbReference type="ARBA" id="ARBA00008703"/>
    </source>
</evidence>
<comment type="similarity">
    <text evidence="3">Belongs to the radical SAM superfamily. KamA family.</text>
</comment>
<dbReference type="InterPro" id="IPR013785">
    <property type="entry name" value="Aldolase_TIM"/>
</dbReference>
<dbReference type="InterPro" id="IPR058240">
    <property type="entry name" value="rSAM_sf"/>
</dbReference>
<dbReference type="SFLD" id="SFLDS00029">
    <property type="entry name" value="Radical_SAM"/>
    <property type="match status" value="1"/>
</dbReference>
<feature type="modified residue" description="N6-(pyridoxal phosphate)lysine" evidence="12">
    <location>
        <position position="307"/>
    </location>
</feature>
<dbReference type="Proteomes" id="UP000323594">
    <property type="component" value="Chromosome"/>
</dbReference>
<reference evidence="14 15" key="1">
    <citation type="submission" date="2019-08" db="EMBL/GenBank/DDBJ databases">
        <authorList>
            <person name="Kuhnert P."/>
        </authorList>
    </citation>
    <scope>NUCLEOTIDE SEQUENCE [LARGE SCALE GENOMIC DNA]</scope>
    <source>
        <strain evidence="14 15">B36.5</strain>
    </source>
</reference>
<evidence type="ECO:0000313" key="14">
    <source>
        <dbReference type="EMBL" id="QEJ99536.1"/>
    </source>
</evidence>
<feature type="domain" description="Radical SAM core" evidence="13">
    <location>
        <begin position="80"/>
        <end position="295"/>
    </location>
</feature>
<evidence type="ECO:0000256" key="8">
    <source>
        <dbReference type="ARBA" id="ARBA00023004"/>
    </source>
</evidence>
<dbReference type="InterPro" id="IPR007197">
    <property type="entry name" value="rSAM"/>
</dbReference>
<evidence type="ECO:0000256" key="12">
    <source>
        <dbReference type="PIRSR" id="PIRSR603739-50"/>
    </source>
</evidence>
<keyword evidence="8" id="KW-0408">Iron</keyword>
<keyword evidence="4 11" id="KW-0004">4Fe-4S</keyword>
<name>A0AAE6IWX6_TREPH</name>
<dbReference type="PROSITE" id="PS51918">
    <property type="entry name" value="RADICAL_SAM"/>
    <property type="match status" value="1"/>
</dbReference>
<sequence>MKDGAVANTWRTESAAESIKLRLPEAVSPAFIRLIEEAEEADAKALRRQVFAAETEKISLPYESADPLGESRYCVTPFLVHQYTNRVLMLTSGRCLSYCRYCFRRGFTARRQGWIPDTEIEKITDYLKQNPDIKEILVSGGDPMSGTLGQLEALLKRLRQTSPELLIRLCTRAPIFAPELFTEELLQLLKSMKPLWIIPHINHPAELGFEQKKAIDSCINAGLPMQSQSVLLRGVNNSVETLCALFHTLVCMGVKPGYLFQMDLAPGTAEFRVPLSQALGLWRELRKKLSGLSLPQFAVDLPGGGGKFPLSILALYDTIVKKDDADSFSALGLDGKVYTYPV</sequence>
<dbReference type="AlphaFoldDB" id="A0AAE6IWX6"/>
<dbReference type="NCBIfam" id="TIGR00238">
    <property type="entry name" value="KamA family radical SAM protein"/>
    <property type="match status" value="1"/>
</dbReference>
<dbReference type="RefSeq" id="WP_148879399.1">
    <property type="nucleotide sequence ID" value="NZ_CDNC01000023.1"/>
</dbReference>
<feature type="binding site" evidence="11">
    <location>
        <position position="95"/>
    </location>
    <ligand>
        <name>[4Fe-4S] cluster</name>
        <dbReference type="ChEBI" id="CHEBI:49883"/>
        <note>4Fe-4S-S-AdoMet</note>
    </ligand>
</feature>
<accession>A0AAE6IWX6</accession>
<evidence type="ECO:0000256" key="10">
    <source>
        <dbReference type="ARBA" id="ARBA00023235"/>
    </source>
</evidence>
<proteinExistence type="inferred from homology"/>
<evidence type="ECO:0000256" key="11">
    <source>
        <dbReference type="PIRSR" id="PIRSR004911-1"/>
    </source>
</evidence>
<dbReference type="InterPro" id="IPR003739">
    <property type="entry name" value="Lys_aminomutase/Glu_NH3_mut"/>
</dbReference>
<dbReference type="GeneID" id="57752423"/>
<keyword evidence="10" id="KW-0413">Isomerase</keyword>
<keyword evidence="9 11" id="KW-0411">Iron-sulfur</keyword>
<evidence type="ECO:0000256" key="1">
    <source>
        <dbReference type="ARBA" id="ARBA00001933"/>
    </source>
</evidence>
<evidence type="ECO:0000256" key="2">
    <source>
        <dbReference type="ARBA" id="ARBA00001966"/>
    </source>
</evidence>
<keyword evidence="6 11" id="KW-0479">Metal-binding</keyword>
<dbReference type="PANTHER" id="PTHR30538">
    <property type="entry name" value="LYSINE 2,3-AMINOMUTASE-RELATED"/>
    <property type="match status" value="1"/>
</dbReference>
<evidence type="ECO:0000256" key="6">
    <source>
        <dbReference type="ARBA" id="ARBA00022723"/>
    </source>
</evidence>
<evidence type="ECO:0000256" key="7">
    <source>
        <dbReference type="ARBA" id="ARBA00022898"/>
    </source>
</evidence>
<feature type="binding site" evidence="11">
    <location>
        <position position="102"/>
    </location>
    <ligand>
        <name>[4Fe-4S] cluster</name>
        <dbReference type="ChEBI" id="CHEBI:49883"/>
        <note>4Fe-4S-S-AdoMet</note>
    </ligand>
</feature>
<dbReference type="SUPFAM" id="SSF102114">
    <property type="entry name" value="Radical SAM enzymes"/>
    <property type="match status" value="1"/>
</dbReference>
<feature type="binding site" evidence="11">
    <location>
        <position position="99"/>
    </location>
    <ligand>
        <name>[4Fe-4S] cluster</name>
        <dbReference type="ChEBI" id="CHEBI:49883"/>
        <note>4Fe-4S-S-AdoMet</note>
    </ligand>
</feature>
<dbReference type="SFLD" id="SFLDG01070">
    <property type="entry name" value="PLP-dependent"/>
    <property type="match status" value="1"/>
</dbReference>
<dbReference type="CDD" id="cd01335">
    <property type="entry name" value="Radical_SAM"/>
    <property type="match status" value="1"/>
</dbReference>
<gene>
    <name evidence="14" type="ORF">FUT82_00665</name>
</gene>
<protein>
    <submittedName>
        <fullName evidence="14">KamA family radical SAM protein</fullName>
    </submittedName>
</protein>
<evidence type="ECO:0000256" key="5">
    <source>
        <dbReference type="ARBA" id="ARBA00022691"/>
    </source>
</evidence>
<evidence type="ECO:0000259" key="13">
    <source>
        <dbReference type="PROSITE" id="PS51918"/>
    </source>
</evidence>
<keyword evidence="7 12" id="KW-0663">Pyridoxal phosphate</keyword>
<evidence type="ECO:0000256" key="9">
    <source>
        <dbReference type="ARBA" id="ARBA00023014"/>
    </source>
</evidence>
<dbReference type="GO" id="GO:0046872">
    <property type="term" value="F:metal ion binding"/>
    <property type="evidence" value="ECO:0007669"/>
    <property type="project" value="UniProtKB-KW"/>
</dbReference>
<evidence type="ECO:0000313" key="15">
    <source>
        <dbReference type="Proteomes" id="UP000323594"/>
    </source>
</evidence>
<organism evidence="14 15">
    <name type="scientific">Treponema phagedenis</name>
    <dbReference type="NCBI Taxonomy" id="162"/>
    <lineage>
        <taxon>Bacteria</taxon>
        <taxon>Pseudomonadati</taxon>
        <taxon>Spirochaetota</taxon>
        <taxon>Spirochaetia</taxon>
        <taxon>Spirochaetales</taxon>
        <taxon>Treponemataceae</taxon>
        <taxon>Treponema</taxon>
    </lineage>
</organism>